<gene>
    <name evidence="1" type="ORF">CK203_028511</name>
</gene>
<sequence>MVKMPSIFSLTSMPSATTVLSTYSIFAASAMLVRTVLSEIQTSHPDHTSKNPGENLVQDWKPSWQSLFSNYYHL</sequence>
<comment type="caution">
    <text evidence="1">The sequence shown here is derived from an EMBL/GenBank/DDBJ whole genome shotgun (WGS) entry which is preliminary data.</text>
</comment>
<dbReference type="AlphaFoldDB" id="A0A438I2B3"/>
<dbReference type="EMBL" id="QGNW01000151">
    <property type="protein sequence ID" value="RVW90841.1"/>
    <property type="molecule type" value="Genomic_DNA"/>
</dbReference>
<accession>A0A438I2B3</accession>
<dbReference type="Proteomes" id="UP000288805">
    <property type="component" value="Unassembled WGS sequence"/>
</dbReference>
<reference evidence="1 2" key="1">
    <citation type="journal article" date="2018" name="PLoS Genet.">
        <title>Population sequencing reveals clonal diversity and ancestral inbreeding in the grapevine cultivar Chardonnay.</title>
        <authorList>
            <person name="Roach M.J."/>
            <person name="Johnson D.L."/>
            <person name="Bohlmann J."/>
            <person name="van Vuuren H.J."/>
            <person name="Jones S.J."/>
            <person name="Pretorius I.S."/>
            <person name="Schmidt S.A."/>
            <person name="Borneman A.R."/>
        </authorList>
    </citation>
    <scope>NUCLEOTIDE SEQUENCE [LARGE SCALE GENOMIC DNA]</scope>
    <source>
        <strain evidence="2">cv. Chardonnay</strain>
        <tissue evidence="1">Leaf</tissue>
    </source>
</reference>
<evidence type="ECO:0000313" key="1">
    <source>
        <dbReference type="EMBL" id="RVW90841.1"/>
    </source>
</evidence>
<name>A0A438I2B3_VITVI</name>
<evidence type="ECO:0000313" key="2">
    <source>
        <dbReference type="Proteomes" id="UP000288805"/>
    </source>
</evidence>
<organism evidence="1 2">
    <name type="scientific">Vitis vinifera</name>
    <name type="common">Grape</name>
    <dbReference type="NCBI Taxonomy" id="29760"/>
    <lineage>
        <taxon>Eukaryota</taxon>
        <taxon>Viridiplantae</taxon>
        <taxon>Streptophyta</taxon>
        <taxon>Embryophyta</taxon>
        <taxon>Tracheophyta</taxon>
        <taxon>Spermatophyta</taxon>
        <taxon>Magnoliopsida</taxon>
        <taxon>eudicotyledons</taxon>
        <taxon>Gunneridae</taxon>
        <taxon>Pentapetalae</taxon>
        <taxon>rosids</taxon>
        <taxon>Vitales</taxon>
        <taxon>Vitaceae</taxon>
        <taxon>Viteae</taxon>
        <taxon>Vitis</taxon>
    </lineage>
</organism>
<protein>
    <submittedName>
        <fullName evidence="1">Uncharacterized protein</fullName>
    </submittedName>
</protein>
<proteinExistence type="predicted"/>